<accession>A0A0D2BUN5</accession>
<dbReference type="HOGENOM" id="CLU_084254_0_0_1"/>
<keyword evidence="2" id="KW-1185">Reference proteome</keyword>
<protein>
    <submittedName>
        <fullName evidence="1">Uncharacterized protein</fullName>
    </submittedName>
</protein>
<evidence type="ECO:0000313" key="2">
    <source>
        <dbReference type="Proteomes" id="UP000053328"/>
    </source>
</evidence>
<organism evidence="1 2">
    <name type="scientific">Exophiala spinifera</name>
    <dbReference type="NCBI Taxonomy" id="91928"/>
    <lineage>
        <taxon>Eukaryota</taxon>
        <taxon>Fungi</taxon>
        <taxon>Dikarya</taxon>
        <taxon>Ascomycota</taxon>
        <taxon>Pezizomycotina</taxon>
        <taxon>Eurotiomycetes</taxon>
        <taxon>Chaetothyriomycetidae</taxon>
        <taxon>Chaetothyriales</taxon>
        <taxon>Herpotrichiellaceae</taxon>
        <taxon>Exophiala</taxon>
    </lineage>
</organism>
<dbReference type="OrthoDB" id="4510061at2759"/>
<proteinExistence type="predicted"/>
<evidence type="ECO:0000313" key="1">
    <source>
        <dbReference type="EMBL" id="KIW14944.1"/>
    </source>
</evidence>
<sequence>MRILEVMNDFRTLQIHISSLITRSEANPPDQQSYYLDGYVVLRQCAAESQAILATHFNPGNIGLQAGQVDTSEVTKAAMQRIILDACTRRLQAHKIYLRASAAMRWVQMRIQLLTGEKPGPRHMTSLQAIDQRLRQELNDITDEHVVSDLRRADRRKGYWIDEDPSLERMLAWIRLQR</sequence>
<reference evidence="1 2" key="1">
    <citation type="submission" date="2015-01" db="EMBL/GenBank/DDBJ databases">
        <title>The Genome Sequence of Exophiala spinifera CBS89968.</title>
        <authorList>
            <consortium name="The Broad Institute Genomics Platform"/>
            <person name="Cuomo C."/>
            <person name="de Hoog S."/>
            <person name="Gorbushina A."/>
            <person name="Stielow B."/>
            <person name="Teixiera M."/>
            <person name="Abouelleil A."/>
            <person name="Chapman S.B."/>
            <person name="Priest M."/>
            <person name="Young S.K."/>
            <person name="Wortman J."/>
            <person name="Nusbaum C."/>
            <person name="Birren B."/>
        </authorList>
    </citation>
    <scope>NUCLEOTIDE SEQUENCE [LARGE SCALE GENOMIC DNA]</scope>
    <source>
        <strain evidence="1 2">CBS 89968</strain>
    </source>
</reference>
<dbReference type="AlphaFoldDB" id="A0A0D2BUN5"/>
<gene>
    <name evidence="1" type="ORF">PV08_07731</name>
</gene>
<dbReference type="Proteomes" id="UP000053328">
    <property type="component" value="Unassembled WGS sequence"/>
</dbReference>
<name>A0A0D2BUN5_9EURO</name>
<dbReference type="VEuPathDB" id="FungiDB:PV08_07731"/>
<dbReference type="GeneID" id="27334814"/>
<dbReference type="EMBL" id="KN847496">
    <property type="protein sequence ID" value="KIW14944.1"/>
    <property type="molecule type" value="Genomic_DNA"/>
</dbReference>
<dbReference type="RefSeq" id="XP_016235160.1">
    <property type="nucleotide sequence ID" value="XM_016382058.1"/>
</dbReference>